<dbReference type="OrthoDB" id="2152029at2759"/>
<evidence type="ECO:0000313" key="6">
    <source>
        <dbReference type="EMBL" id="KZT26198.1"/>
    </source>
</evidence>
<keyword evidence="7" id="KW-1185">Reference proteome</keyword>
<dbReference type="Proteomes" id="UP000076761">
    <property type="component" value="Unassembled WGS sequence"/>
</dbReference>
<keyword evidence="2 6" id="KW-0378">Hydrolase</keyword>
<comment type="similarity">
    <text evidence="1">Belongs to the 'GDXG' lipolytic enzyme family.</text>
</comment>
<dbReference type="SUPFAM" id="SSF53474">
    <property type="entry name" value="alpha/beta-Hydrolases"/>
    <property type="match status" value="1"/>
</dbReference>
<dbReference type="InterPro" id="IPR029058">
    <property type="entry name" value="AB_hydrolase_fold"/>
</dbReference>
<dbReference type="InterPro" id="IPR050300">
    <property type="entry name" value="GDXG_lipolytic_enzyme"/>
</dbReference>
<accession>A0A165T649</accession>
<reference evidence="6 7" key="1">
    <citation type="journal article" date="2016" name="Mol. Biol. Evol.">
        <title>Comparative Genomics of Early-Diverging Mushroom-Forming Fungi Provides Insights into the Origins of Lignocellulose Decay Capabilities.</title>
        <authorList>
            <person name="Nagy L.G."/>
            <person name="Riley R."/>
            <person name="Tritt A."/>
            <person name="Adam C."/>
            <person name="Daum C."/>
            <person name="Floudas D."/>
            <person name="Sun H."/>
            <person name="Yadav J.S."/>
            <person name="Pangilinan J."/>
            <person name="Larsson K.H."/>
            <person name="Matsuura K."/>
            <person name="Barry K."/>
            <person name="Labutti K."/>
            <person name="Kuo R."/>
            <person name="Ohm R.A."/>
            <person name="Bhattacharya S.S."/>
            <person name="Shirouzu T."/>
            <person name="Yoshinaga Y."/>
            <person name="Martin F.M."/>
            <person name="Grigoriev I.V."/>
            <person name="Hibbett D.S."/>
        </authorList>
    </citation>
    <scope>NUCLEOTIDE SEQUENCE [LARGE SCALE GENOMIC DNA]</scope>
    <source>
        <strain evidence="6 7">HHB14362 ss-1</strain>
    </source>
</reference>
<dbReference type="STRING" id="1314782.A0A165T649"/>
<keyword evidence="4" id="KW-0812">Transmembrane</keyword>
<proteinExistence type="inferred from homology"/>
<organism evidence="6 7">
    <name type="scientific">Neolentinus lepideus HHB14362 ss-1</name>
    <dbReference type="NCBI Taxonomy" id="1314782"/>
    <lineage>
        <taxon>Eukaryota</taxon>
        <taxon>Fungi</taxon>
        <taxon>Dikarya</taxon>
        <taxon>Basidiomycota</taxon>
        <taxon>Agaricomycotina</taxon>
        <taxon>Agaricomycetes</taxon>
        <taxon>Gloeophyllales</taxon>
        <taxon>Gloeophyllaceae</taxon>
        <taxon>Neolentinus</taxon>
    </lineage>
</organism>
<keyword evidence="4" id="KW-1133">Transmembrane helix</keyword>
<sequence>MAPLYTYQPSRSLYVAYFGLSLLIKFPAWCIYYIQRRNRQRPSWTLKRCLIISVAQSLSAFPVKLNFRQKIDPSAKYKDAQFAWMEPVRDDLVRGQLKFYAKDPGVVPARVSGYWLFKPAREDEKTVLHFRVGAFTTGSANPNFMTSNITRGLLEHSRSLMRTFGVEYRLSSLSPNPPENLFPATVLDALAGYRSLIEDMRFQPRNVIIAGDSAGGHIVEVLIRYLVDNAIPSLPPPGHLLSVSTTLDLSASRNGSGTSQERNAVCDIFAPKKSWEQIVKHSTDSILGPISRELAKTDPFLSPSSPYVQPATGLFNVAGGSERLCDDSELLTQKMAADGIEVITDIPSDAVHDFLCFAWHEPERTQTLIRISHWVDSP</sequence>
<dbReference type="PANTHER" id="PTHR48081:SF26">
    <property type="entry name" value="ALPHA_BETA HYDROLASE FOLD-3 DOMAIN-CONTAINING PROTEIN"/>
    <property type="match status" value="1"/>
</dbReference>
<keyword evidence="4" id="KW-0472">Membrane</keyword>
<dbReference type="InParanoid" id="A0A165T649"/>
<dbReference type="Pfam" id="PF07859">
    <property type="entry name" value="Abhydrolase_3"/>
    <property type="match status" value="1"/>
</dbReference>
<evidence type="ECO:0000259" key="5">
    <source>
        <dbReference type="Pfam" id="PF07859"/>
    </source>
</evidence>
<name>A0A165T649_9AGAM</name>
<dbReference type="InterPro" id="IPR013094">
    <property type="entry name" value="AB_hydrolase_3"/>
</dbReference>
<dbReference type="GO" id="GO:0016787">
    <property type="term" value="F:hydrolase activity"/>
    <property type="evidence" value="ECO:0007669"/>
    <property type="project" value="UniProtKB-KW"/>
</dbReference>
<dbReference type="InterPro" id="IPR033140">
    <property type="entry name" value="Lipase_GDXG_put_SER_AS"/>
</dbReference>
<dbReference type="EMBL" id="KV425568">
    <property type="protein sequence ID" value="KZT26198.1"/>
    <property type="molecule type" value="Genomic_DNA"/>
</dbReference>
<feature type="transmembrane region" description="Helical" evidence="4">
    <location>
        <begin position="12"/>
        <end position="34"/>
    </location>
</feature>
<dbReference type="PANTHER" id="PTHR48081">
    <property type="entry name" value="AB HYDROLASE SUPERFAMILY PROTEIN C4A8.06C"/>
    <property type="match status" value="1"/>
</dbReference>
<feature type="domain" description="Alpha/beta hydrolase fold-3" evidence="5">
    <location>
        <begin position="127"/>
        <end position="355"/>
    </location>
</feature>
<evidence type="ECO:0000313" key="7">
    <source>
        <dbReference type="Proteomes" id="UP000076761"/>
    </source>
</evidence>
<dbReference type="Gene3D" id="3.40.50.1820">
    <property type="entry name" value="alpha/beta hydrolase"/>
    <property type="match status" value="1"/>
</dbReference>
<dbReference type="PROSITE" id="PS01174">
    <property type="entry name" value="LIPASE_GDXG_SER"/>
    <property type="match status" value="1"/>
</dbReference>
<dbReference type="AlphaFoldDB" id="A0A165T649"/>
<evidence type="ECO:0000256" key="1">
    <source>
        <dbReference type="ARBA" id="ARBA00010515"/>
    </source>
</evidence>
<evidence type="ECO:0000256" key="4">
    <source>
        <dbReference type="SAM" id="Phobius"/>
    </source>
</evidence>
<protein>
    <submittedName>
        <fullName evidence="6">Alpha/beta-hydrolase</fullName>
    </submittedName>
</protein>
<gene>
    <name evidence="6" type="ORF">NEOLEDRAFT_1162515</name>
</gene>
<evidence type="ECO:0000256" key="2">
    <source>
        <dbReference type="ARBA" id="ARBA00022801"/>
    </source>
</evidence>
<feature type="active site" evidence="3">
    <location>
        <position position="213"/>
    </location>
</feature>
<evidence type="ECO:0000256" key="3">
    <source>
        <dbReference type="PROSITE-ProRule" id="PRU10038"/>
    </source>
</evidence>